<evidence type="ECO:0008006" key="4">
    <source>
        <dbReference type="Google" id="ProtNLM"/>
    </source>
</evidence>
<evidence type="ECO:0000313" key="2">
    <source>
        <dbReference type="EMBL" id="CEG23815.1"/>
    </source>
</evidence>
<keyword evidence="1" id="KW-0812">Transmembrane</keyword>
<evidence type="ECO:0000256" key="1">
    <source>
        <dbReference type="SAM" id="Phobius"/>
    </source>
</evidence>
<protein>
    <recommendedName>
        <fullName evidence="4">DUF2269 family protein</fullName>
    </recommendedName>
</protein>
<feature type="transmembrane region" description="Helical" evidence="1">
    <location>
        <begin position="129"/>
        <end position="148"/>
    </location>
</feature>
<dbReference type="EMBL" id="CCXS01000001">
    <property type="protein sequence ID" value="CEG23815.1"/>
    <property type="molecule type" value="Genomic_DNA"/>
</dbReference>
<feature type="transmembrane region" description="Helical" evidence="1">
    <location>
        <begin position="53"/>
        <end position="73"/>
    </location>
</feature>
<feature type="transmembrane region" description="Helical" evidence="1">
    <location>
        <begin position="79"/>
        <end position="97"/>
    </location>
</feature>
<evidence type="ECO:0000313" key="3">
    <source>
        <dbReference type="Proteomes" id="UP000043699"/>
    </source>
</evidence>
<keyword evidence="1" id="KW-0472">Membrane</keyword>
<sequence length="191" mass="20637">MLYNVVLFLHILGAVIMFMAIAILALSMLSMLQSKDTENVKRWSGLAVKTDGLFPMSTVLILLPALYLVFSAWGWGTAWINVSLAALLGTSILGPVINLRRLKGILAAAEAETDAVPSPALMNKVRDRVLWNSVSIMSMLVLGILFLMAVKLALLGSLITMVLAVAFGFGIAQVILSKTRPETSTDTVSFR</sequence>
<feature type="transmembrane region" description="Helical" evidence="1">
    <location>
        <begin position="154"/>
        <end position="176"/>
    </location>
</feature>
<dbReference type="OrthoDB" id="2427022at2"/>
<dbReference type="AlphaFoldDB" id="A0A098EPU0"/>
<gene>
    <name evidence="2" type="ORF">BN1080_02822</name>
</gene>
<dbReference type="RefSeq" id="WP_052652793.1">
    <property type="nucleotide sequence ID" value="NZ_CCXS01000001.1"/>
</dbReference>
<dbReference type="InterPro" id="IPR018729">
    <property type="entry name" value="DUF2269_transmembrane"/>
</dbReference>
<keyword evidence="3" id="KW-1185">Reference proteome</keyword>
<name>A0A098EPU0_9BACL</name>
<reference evidence="2 3" key="1">
    <citation type="submission" date="2014-09" db="EMBL/GenBank/DDBJ databases">
        <authorList>
            <person name="Urmite Genomes Urmite Genomes"/>
        </authorList>
    </citation>
    <scope>NUCLEOTIDE SEQUENCE [LARGE SCALE GENOMIC DNA]</scope>
    <source>
        <strain evidence="2 3">ES2</strain>
    </source>
</reference>
<organism evidence="2 3">
    <name type="scientific">Planococcus massiliensis</name>
    <dbReference type="NCBI Taxonomy" id="1499687"/>
    <lineage>
        <taxon>Bacteria</taxon>
        <taxon>Bacillati</taxon>
        <taxon>Bacillota</taxon>
        <taxon>Bacilli</taxon>
        <taxon>Bacillales</taxon>
        <taxon>Caryophanaceae</taxon>
        <taxon>Planococcus</taxon>
    </lineage>
</organism>
<proteinExistence type="predicted"/>
<dbReference type="Proteomes" id="UP000043699">
    <property type="component" value="Unassembled WGS sequence"/>
</dbReference>
<feature type="transmembrane region" description="Helical" evidence="1">
    <location>
        <begin position="6"/>
        <end position="32"/>
    </location>
</feature>
<accession>A0A098EPU0</accession>
<dbReference type="Pfam" id="PF10027">
    <property type="entry name" value="DUF2269"/>
    <property type="match status" value="1"/>
</dbReference>
<keyword evidence="1" id="KW-1133">Transmembrane helix</keyword>